<evidence type="ECO:0000256" key="1">
    <source>
        <dbReference type="ARBA" id="ARBA00006432"/>
    </source>
</evidence>
<protein>
    <submittedName>
        <fullName evidence="5">AMP-binding protein</fullName>
    </submittedName>
</protein>
<evidence type="ECO:0000256" key="2">
    <source>
        <dbReference type="ARBA" id="ARBA00022598"/>
    </source>
</evidence>
<accession>A0ABZ0Y357</accession>
<dbReference type="PANTHER" id="PTHR43201">
    <property type="entry name" value="ACYL-COA SYNTHETASE"/>
    <property type="match status" value="1"/>
</dbReference>
<keyword evidence="2" id="KW-0436">Ligase</keyword>
<dbReference type="InterPro" id="IPR042099">
    <property type="entry name" value="ANL_N_sf"/>
</dbReference>
<dbReference type="Proteomes" id="UP001326110">
    <property type="component" value="Chromosome"/>
</dbReference>
<keyword evidence="6" id="KW-1185">Reference proteome</keyword>
<sequence>MNDFDLHTLLASLPARLGAIVRRWSHDTPHAPALHDGCRHWTYAQLAAAIDATAANLRALDVRAGDRLMVVGENCAAQVALTFAAADLDAWIVHVNGRLSAHEVDQIRDHCGARRVIYTSAPGSSTSPETAAHGLRHAAIVADSPFGAWMVGALHTGRVPEPVHAASEYQVAALVYTTGTTSATGAPKGVMLSHRNLLFVAAVSSRLRGLVPSDRAYGVLPITHVYGLTSVMLGTLYAGACLYLCPRFTPAALLAALREHALTIVQGVPAMYAKLLERLGSVDDSLPNHLRFAYAGGSPLAPSLKARVERVLGVPLHNGYGLTETSPTVSQTRLDQPRTDTSVGHAIPGVAVRVVDAHGVPVAPGVDGQLWVRGPNVMLGYYRDAELTAASMRDGGWLDTGDVARSDADGALFIVGRTKELIIRAGFNVYPLEVETVLNAHPGVTQSAVVGRPGGHGDEDVVAYIELDARHPVALEDLHAWLAQHLAPYKRPAEIIVMAALPAAATGKILKGRLRTCTGKE</sequence>
<evidence type="ECO:0000313" key="6">
    <source>
        <dbReference type="Proteomes" id="UP001326110"/>
    </source>
</evidence>
<dbReference type="Gene3D" id="3.30.300.30">
    <property type="match status" value="1"/>
</dbReference>
<evidence type="ECO:0000259" key="3">
    <source>
        <dbReference type="Pfam" id="PF00501"/>
    </source>
</evidence>
<evidence type="ECO:0000259" key="4">
    <source>
        <dbReference type="Pfam" id="PF13193"/>
    </source>
</evidence>
<dbReference type="SUPFAM" id="SSF56801">
    <property type="entry name" value="Acetyl-CoA synthetase-like"/>
    <property type="match status" value="1"/>
</dbReference>
<comment type="similarity">
    <text evidence="1">Belongs to the ATP-dependent AMP-binding enzyme family.</text>
</comment>
<dbReference type="InterPro" id="IPR045851">
    <property type="entry name" value="AMP-bd_C_sf"/>
</dbReference>
<dbReference type="GeneID" id="43164148"/>
<dbReference type="RefSeq" id="WP_026637396.1">
    <property type="nucleotide sequence ID" value="NZ_CP140152.1"/>
</dbReference>
<feature type="domain" description="AMP-dependent synthetase/ligase" evidence="3">
    <location>
        <begin position="22"/>
        <end position="382"/>
    </location>
</feature>
<feature type="domain" description="AMP-binding enzyme C-terminal" evidence="4">
    <location>
        <begin position="433"/>
        <end position="508"/>
    </location>
</feature>
<dbReference type="Gene3D" id="3.40.50.12780">
    <property type="entry name" value="N-terminal domain of ligase-like"/>
    <property type="match status" value="1"/>
</dbReference>
<proteinExistence type="inferred from homology"/>
<dbReference type="Pfam" id="PF13193">
    <property type="entry name" value="AMP-binding_C"/>
    <property type="match status" value="1"/>
</dbReference>
<name>A0ABZ0Y357_9BURK</name>
<dbReference type="PANTHER" id="PTHR43201:SF5">
    <property type="entry name" value="MEDIUM-CHAIN ACYL-COA LIGASE ACSF2, MITOCHONDRIAL"/>
    <property type="match status" value="1"/>
</dbReference>
<evidence type="ECO:0000313" key="5">
    <source>
        <dbReference type="EMBL" id="WQH06481.1"/>
    </source>
</evidence>
<dbReference type="EMBL" id="CP140152">
    <property type="protein sequence ID" value="WQH06481.1"/>
    <property type="molecule type" value="Genomic_DNA"/>
</dbReference>
<dbReference type="Pfam" id="PF00501">
    <property type="entry name" value="AMP-binding"/>
    <property type="match status" value="1"/>
</dbReference>
<reference evidence="5 6" key="1">
    <citation type="submission" date="2023-11" db="EMBL/GenBank/DDBJ databases">
        <title>MicrobeMod: A computational toolkit for identifying prokaryotic methylation and restriction-modification with nanopore sequencing.</title>
        <authorList>
            <person name="Crits-Christoph A."/>
            <person name="Kang S.C."/>
            <person name="Lee H."/>
            <person name="Ostrov N."/>
        </authorList>
    </citation>
    <scope>NUCLEOTIDE SEQUENCE [LARGE SCALE GENOMIC DNA]</scope>
    <source>
        <strain evidence="5 6">ATCC 25935</strain>
    </source>
</reference>
<dbReference type="InterPro" id="IPR025110">
    <property type="entry name" value="AMP-bd_C"/>
</dbReference>
<organism evidence="5 6">
    <name type="scientific">Duganella zoogloeoides</name>
    <dbReference type="NCBI Taxonomy" id="75659"/>
    <lineage>
        <taxon>Bacteria</taxon>
        <taxon>Pseudomonadati</taxon>
        <taxon>Pseudomonadota</taxon>
        <taxon>Betaproteobacteria</taxon>
        <taxon>Burkholderiales</taxon>
        <taxon>Oxalobacteraceae</taxon>
        <taxon>Telluria group</taxon>
        <taxon>Duganella</taxon>
    </lineage>
</organism>
<gene>
    <name evidence="5" type="ORF">SR858_09200</name>
</gene>
<dbReference type="InterPro" id="IPR000873">
    <property type="entry name" value="AMP-dep_synth/lig_dom"/>
</dbReference>